<proteinExistence type="predicted"/>
<reference evidence="1" key="1">
    <citation type="journal article" date="2004" name="Nature">
        <title>Genome duplication in the teleost fish Tetraodon nigroviridis reveals the early vertebrate proto-karyotype.</title>
        <authorList>
            <person name="Jaillon O."/>
            <person name="Aury J.-M."/>
            <person name="Brunet F."/>
            <person name="Petit J.-L."/>
            <person name="Stange-Thomann N."/>
            <person name="Mauceli E."/>
            <person name="Bouneau L."/>
            <person name="Fischer C."/>
            <person name="Ozouf-Costaz C."/>
            <person name="Bernot A."/>
            <person name="Nicaud S."/>
            <person name="Jaffe D."/>
            <person name="Fisher S."/>
            <person name="Lutfalla G."/>
            <person name="Dossat C."/>
            <person name="Segurens B."/>
            <person name="Dasilva C."/>
            <person name="Salanoubat M."/>
            <person name="Levy M."/>
            <person name="Boudet N."/>
            <person name="Castellano S."/>
            <person name="Anthouard V."/>
            <person name="Jubin C."/>
            <person name="Castelli V."/>
            <person name="Katinka M."/>
            <person name="Vacherie B."/>
            <person name="Biemont C."/>
            <person name="Skalli Z."/>
            <person name="Cattolico L."/>
            <person name="Poulain J."/>
            <person name="De Berardinis V."/>
            <person name="Cruaud C."/>
            <person name="Duprat S."/>
            <person name="Brottier P."/>
            <person name="Coutanceau J.-P."/>
            <person name="Gouzy J."/>
            <person name="Parra G."/>
            <person name="Lardier G."/>
            <person name="Chapple C."/>
            <person name="McKernan K.J."/>
            <person name="McEwan P."/>
            <person name="Bosak S."/>
            <person name="Kellis M."/>
            <person name="Volff J.-N."/>
            <person name="Guigo R."/>
            <person name="Zody M.C."/>
            <person name="Mesirov J."/>
            <person name="Lindblad-Toh K."/>
            <person name="Birren B."/>
            <person name="Nusbaum C."/>
            <person name="Kahn D."/>
            <person name="Robinson-Rechavi M."/>
            <person name="Laudet V."/>
            <person name="Schachter V."/>
            <person name="Quetier F."/>
            <person name="Saurin W."/>
            <person name="Scarpelli C."/>
            <person name="Wincker P."/>
            <person name="Lander E.S."/>
            <person name="Weissenbach J."/>
            <person name="Roest Crollius H."/>
        </authorList>
    </citation>
    <scope>NUCLEOTIDE SEQUENCE [LARGE SCALE GENOMIC DNA]</scope>
</reference>
<evidence type="ECO:0000313" key="1">
    <source>
        <dbReference type="EMBL" id="CAG03516.1"/>
    </source>
</evidence>
<dbReference type="EMBL" id="CAAE01014721">
    <property type="protein sequence ID" value="CAG03516.1"/>
    <property type="molecule type" value="Genomic_DNA"/>
</dbReference>
<organism evidence="1">
    <name type="scientific">Tetraodon nigroviridis</name>
    <name type="common">Spotted green pufferfish</name>
    <name type="synonym">Chelonodon nigroviridis</name>
    <dbReference type="NCBI Taxonomy" id="99883"/>
    <lineage>
        <taxon>Eukaryota</taxon>
        <taxon>Metazoa</taxon>
        <taxon>Chordata</taxon>
        <taxon>Craniata</taxon>
        <taxon>Vertebrata</taxon>
        <taxon>Euteleostomi</taxon>
        <taxon>Actinopterygii</taxon>
        <taxon>Neopterygii</taxon>
        <taxon>Teleostei</taxon>
        <taxon>Neoteleostei</taxon>
        <taxon>Acanthomorphata</taxon>
        <taxon>Eupercaria</taxon>
        <taxon>Tetraodontiformes</taxon>
        <taxon>Tetradontoidea</taxon>
        <taxon>Tetraodontidae</taxon>
        <taxon>Tetraodon</taxon>
    </lineage>
</organism>
<dbReference type="AlphaFoldDB" id="Q4S766"/>
<reference evidence="1" key="2">
    <citation type="submission" date="2004-02" db="EMBL/GenBank/DDBJ databases">
        <authorList>
            <consortium name="Genoscope"/>
            <consortium name="Whitehead Institute Centre for Genome Research"/>
        </authorList>
    </citation>
    <scope>NUCLEOTIDE SEQUENCE</scope>
</reference>
<gene>
    <name evidence="1" type="ORF">GSTENG00022957001</name>
</gene>
<name>Q4S766_TETNG</name>
<protein>
    <submittedName>
        <fullName evidence="1">(spotted green pufferfish) hypothetical protein</fullName>
    </submittedName>
</protein>
<sequence>MTPTRAKVGDTVRIIVQSFQVRSPSV</sequence>
<comment type="caution">
    <text evidence="1">The sequence shown here is derived from an EMBL/GenBank/DDBJ whole genome shotgun (WGS) entry which is preliminary data.</text>
</comment>
<dbReference type="KEGG" id="tng:GSTEN00022957G001"/>
<accession>Q4S766</accession>